<dbReference type="EMBL" id="QROV01000004">
    <property type="protein sequence ID" value="RHL62855.1"/>
    <property type="molecule type" value="Genomic_DNA"/>
</dbReference>
<evidence type="ECO:0000313" key="2">
    <source>
        <dbReference type="EMBL" id="RHL62855.1"/>
    </source>
</evidence>
<dbReference type="RefSeq" id="WP_118417356.1">
    <property type="nucleotide sequence ID" value="NZ_JADNDW010000028.1"/>
</dbReference>
<sequence length="275" mass="33031">MEQTKSVRDVQMKILEVMKYIDRVCRENNIVYYIMGGTALGAIRHGGFIPWDDDLDIFMTPTEYTKFKKMMEAENNQKFMLQEWRTTPSYLEYAKVRMNGTTFIEESFKNRRDLHQGIYVDIMMLHKVPKRKEIQKLVYYESKFVTLYALTQRNWKAKSDVQQIIVKLLKLLPCKLLVRMFYKRIYKYEEMTKDFMYCYWITPAKFHSGLFAPEFFAESVDIPFEDTKLLGSTHIKEYLEYRYGDYMKLPSLEQQRAAVHAAIFDTEKDYTEYIN</sequence>
<name>A0A415M4C4_BACT4</name>
<reference evidence="2 3" key="1">
    <citation type="submission" date="2018-08" db="EMBL/GenBank/DDBJ databases">
        <title>A genome reference for cultivated species of the human gut microbiota.</title>
        <authorList>
            <person name="Zou Y."/>
            <person name="Xue W."/>
            <person name="Luo G."/>
        </authorList>
    </citation>
    <scope>NUCLEOTIDE SEQUENCE [LARGE SCALE GENOMIC DNA]</scope>
    <source>
        <strain evidence="2 3">AF37-12</strain>
    </source>
</reference>
<evidence type="ECO:0000259" key="1">
    <source>
        <dbReference type="Pfam" id="PF04991"/>
    </source>
</evidence>
<proteinExistence type="predicted"/>
<gene>
    <name evidence="2" type="ORF">DW011_04160</name>
</gene>
<dbReference type="AlphaFoldDB" id="A0A415M4C4"/>
<dbReference type="Proteomes" id="UP000283616">
    <property type="component" value="Unassembled WGS sequence"/>
</dbReference>
<comment type="caution">
    <text evidence="2">The sequence shown here is derived from an EMBL/GenBank/DDBJ whole genome shotgun (WGS) entry which is preliminary data.</text>
</comment>
<dbReference type="InterPro" id="IPR007074">
    <property type="entry name" value="LicD/FKTN/FKRP_NTP_transf"/>
</dbReference>
<evidence type="ECO:0000313" key="3">
    <source>
        <dbReference type="Proteomes" id="UP000283616"/>
    </source>
</evidence>
<dbReference type="PANTHER" id="PTHR43404">
    <property type="entry name" value="LIPOPOLYSACCHARIDE CHOLINEPHOSPHOTRANSFERASE LICD"/>
    <property type="match status" value="1"/>
</dbReference>
<dbReference type="Pfam" id="PF04991">
    <property type="entry name" value="LicD"/>
    <property type="match status" value="1"/>
</dbReference>
<dbReference type="PANTHER" id="PTHR43404:SF2">
    <property type="entry name" value="LIPOPOLYSACCHARIDE CHOLINEPHOSPHOTRANSFERASE LICD"/>
    <property type="match status" value="1"/>
</dbReference>
<dbReference type="InterPro" id="IPR052942">
    <property type="entry name" value="LPS_cholinephosphotransferase"/>
</dbReference>
<dbReference type="GO" id="GO:0009100">
    <property type="term" value="P:glycoprotein metabolic process"/>
    <property type="evidence" value="ECO:0007669"/>
    <property type="project" value="UniProtKB-ARBA"/>
</dbReference>
<organism evidence="2 3">
    <name type="scientific">Bacteroides thetaiotaomicron</name>
    <dbReference type="NCBI Taxonomy" id="818"/>
    <lineage>
        <taxon>Bacteria</taxon>
        <taxon>Pseudomonadati</taxon>
        <taxon>Bacteroidota</taxon>
        <taxon>Bacteroidia</taxon>
        <taxon>Bacteroidales</taxon>
        <taxon>Bacteroidaceae</taxon>
        <taxon>Bacteroides</taxon>
    </lineage>
</organism>
<protein>
    <recommendedName>
        <fullName evidence="1">LicD/FKTN/FKRP nucleotidyltransferase domain-containing protein</fullName>
    </recommendedName>
</protein>
<feature type="domain" description="LicD/FKTN/FKRP nucleotidyltransferase" evidence="1">
    <location>
        <begin position="25"/>
        <end position="244"/>
    </location>
</feature>
<accession>A0A415M4C4</accession>